<dbReference type="Proteomes" id="UP000237749">
    <property type="component" value="Unassembled WGS sequence"/>
</dbReference>
<evidence type="ECO:0000259" key="2">
    <source>
        <dbReference type="PROSITE" id="PS51186"/>
    </source>
</evidence>
<dbReference type="GO" id="GO:0008080">
    <property type="term" value="F:N-acetyltransferase activity"/>
    <property type="evidence" value="ECO:0007669"/>
    <property type="project" value="InterPro"/>
</dbReference>
<protein>
    <submittedName>
        <fullName evidence="3">Acetyltransferase (GNAT) family protein</fullName>
    </submittedName>
</protein>
<keyword evidence="4" id="KW-1185">Reference proteome</keyword>
<dbReference type="EMBL" id="PTJA01000004">
    <property type="protein sequence ID" value="PPK81221.1"/>
    <property type="molecule type" value="Genomic_DNA"/>
</dbReference>
<comment type="caution">
    <text evidence="3">The sequence shown here is derived from an EMBL/GenBank/DDBJ whole genome shotgun (WGS) entry which is preliminary data.</text>
</comment>
<dbReference type="PANTHER" id="PTHR13947:SF37">
    <property type="entry name" value="LD18367P"/>
    <property type="match status" value="1"/>
</dbReference>
<dbReference type="PROSITE" id="PS51186">
    <property type="entry name" value="GNAT"/>
    <property type="match status" value="1"/>
</dbReference>
<dbReference type="Pfam" id="PF00583">
    <property type="entry name" value="Acetyltransf_1"/>
    <property type="match status" value="1"/>
</dbReference>
<gene>
    <name evidence="3" type="ORF">BXY41_10420</name>
</gene>
<evidence type="ECO:0000256" key="1">
    <source>
        <dbReference type="ARBA" id="ARBA00022679"/>
    </source>
</evidence>
<dbReference type="OrthoDB" id="1431064at2"/>
<accession>A0A2S6HTQ9</accession>
<dbReference type="CDD" id="cd04301">
    <property type="entry name" value="NAT_SF"/>
    <property type="match status" value="1"/>
</dbReference>
<dbReference type="InterPro" id="IPR016181">
    <property type="entry name" value="Acyl_CoA_acyltransferase"/>
</dbReference>
<reference evidence="3 4" key="1">
    <citation type="submission" date="2018-02" db="EMBL/GenBank/DDBJ databases">
        <title>Genomic Encyclopedia of Archaeal and Bacterial Type Strains, Phase II (KMG-II): from individual species to whole genera.</title>
        <authorList>
            <person name="Goeker M."/>
        </authorList>
    </citation>
    <scope>NUCLEOTIDE SEQUENCE [LARGE SCALE GENOMIC DNA]</scope>
    <source>
        <strain evidence="3 4">DSM 3808</strain>
    </source>
</reference>
<name>A0A2S6HTQ9_9FIRM</name>
<dbReference type="PANTHER" id="PTHR13947">
    <property type="entry name" value="GNAT FAMILY N-ACETYLTRANSFERASE"/>
    <property type="match status" value="1"/>
</dbReference>
<keyword evidence="1 3" id="KW-0808">Transferase</keyword>
<dbReference type="InterPro" id="IPR050769">
    <property type="entry name" value="NAT_camello-type"/>
</dbReference>
<evidence type="ECO:0000313" key="4">
    <source>
        <dbReference type="Proteomes" id="UP000237749"/>
    </source>
</evidence>
<sequence>MKITHLEVISDEVIKLFSDQDDFMIDFLGTDCAYYTRYSKNENIKIVWLAYLDDLPIGCVAYRKKSDNVGEVKRMFIKNEYRGRGISKLLLNMVEQYAKQCGDNKLHLSTRITLEPAVTLYRHSGFFETFRNGLYIEMEKKL</sequence>
<feature type="domain" description="N-acetyltransferase" evidence="2">
    <location>
        <begin position="1"/>
        <end position="142"/>
    </location>
</feature>
<dbReference type="InterPro" id="IPR000182">
    <property type="entry name" value="GNAT_dom"/>
</dbReference>
<dbReference type="AlphaFoldDB" id="A0A2S6HTQ9"/>
<dbReference type="SUPFAM" id="SSF55729">
    <property type="entry name" value="Acyl-CoA N-acyltransferases (Nat)"/>
    <property type="match status" value="1"/>
</dbReference>
<organism evidence="3 4">
    <name type="scientific">Lacrimispora xylanisolvens</name>
    <dbReference type="NCBI Taxonomy" id="384636"/>
    <lineage>
        <taxon>Bacteria</taxon>
        <taxon>Bacillati</taxon>
        <taxon>Bacillota</taxon>
        <taxon>Clostridia</taxon>
        <taxon>Lachnospirales</taxon>
        <taxon>Lachnospiraceae</taxon>
        <taxon>Lacrimispora</taxon>
    </lineage>
</organism>
<evidence type="ECO:0000313" key="3">
    <source>
        <dbReference type="EMBL" id="PPK81221.1"/>
    </source>
</evidence>
<dbReference type="Gene3D" id="3.40.630.30">
    <property type="match status" value="1"/>
</dbReference>
<proteinExistence type="predicted"/>
<dbReference type="RefSeq" id="WP_104436333.1">
    <property type="nucleotide sequence ID" value="NZ_PTJA01000004.1"/>
</dbReference>